<comment type="subcellular location">
    <subcellularLocation>
        <location evidence="1">Cell inner membrane</location>
        <topology evidence="1">Single-pass type II membrane protein</topology>
    </subcellularLocation>
    <subcellularLocation>
        <location evidence="10">Cell membrane</location>
        <topology evidence="10">Single-pass type II membrane protein</topology>
    </subcellularLocation>
</comment>
<keyword evidence="5" id="KW-0997">Cell inner membrane</keyword>
<dbReference type="Proteomes" id="UP001374803">
    <property type="component" value="Chromosome"/>
</dbReference>
<evidence type="ECO:0000256" key="6">
    <source>
        <dbReference type="ARBA" id="ARBA00022692"/>
    </source>
</evidence>
<evidence type="ECO:0000256" key="7">
    <source>
        <dbReference type="ARBA" id="ARBA00022927"/>
    </source>
</evidence>
<keyword evidence="9 12" id="KW-0472">Membrane</keyword>
<dbReference type="Gene3D" id="3.30.420.270">
    <property type="match status" value="1"/>
</dbReference>
<comment type="similarity">
    <text evidence="2 10">Belongs to the ExbD/TolR family.</text>
</comment>
<evidence type="ECO:0000256" key="5">
    <source>
        <dbReference type="ARBA" id="ARBA00022519"/>
    </source>
</evidence>
<proteinExistence type="inferred from homology"/>
<feature type="transmembrane region" description="Helical" evidence="12">
    <location>
        <begin position="12"/>
        <end position="33"/>
    </location>
</feature>
<evidence type="ECO:0000256" key="2">
    <source>
        <dbReference type="ARBA" id="ARBA00005811"/>
    </source>
</evidence>
<dbReference type="PANTHER" id="PTHR30558">
    <property type="entry name" value="EXBD MEMBRANE COMPONENT OF PMF-DRIVEN MACROMOLECULE IMPORT SYSTEM"/>
    <property type="match status" value="1"/>
</dbReference>
<dbReference type="RefSeq" id="WP_394838747.1">
    <property type="nucleotide sequence ID" value="NZ_CP089929.1"/>
</dbReference>
<evidence type="ECO:0000256" key="9">
    <source>
        <dbReference type="ARBA" id="ARBA00023136"/>
    </source>
</evidence>
<dbReference type="EMBL" id="CP089983">
    <property type="protein sequence ID" value="WXB09075.1"/>
    <property type="molecule type" value="Genomic_DNA"/>
</dbReference>
<evidence type="ECO:0000256" key="1">
    <source>
        <dbReference type="ARBA" id="ARBA00004249"/>
    </source>
</evidence>
<protein>
    <submittedName>
        <fullName evidence="13">Biopolymer transporter ExbD</fullName>
    </submittedName>
</protein>
<dbReference type="InterPro" id="IPR003400">
    <property type="entry name" value="ExbD"/>
</dbReference>
<organism evidence="13 14">
    <name type="scientific">Pendulispora rubella</name>
    <dbReference type="NCBI Taxonomy" id="2741070"/>
    <lineage>
        <taxon>Bacteria</taxon>
        <taxon>Pseudomonadati</taxon>
        <taxon>Myxococcota</taxon>
        <taxon>Myxococcia</taxon>
        <taxon>Myxococcales</taxon>
        <taxon>Sorangiineae</taxon>
        <taxon>Pendulisporaceae</taxon>
        <taxon>Pendulispora</taxon>
    </lineage>
</organism>
<evidence type="ECO:0000256" key="4">
    <source>
        <dbReference type="ARBA" id="ARBA00022475"/>
    </source>
</evidence>
<evidence type="ECO:0000256" key="3">
    <source>
        <dbReference type="ARBA" id="ARBA00022448"/>
    </source>
</evidence>
<name>A0ABZ2LIU8_9BACT</name>
<evidence type="ECO:0000256" key="11">
    <source>
        <dbReference type="SAM" id="MobiDB-lite"/>
    </source>
</evidence>
<reference evidence="13" key="1">
    <citation type="submission" date="2021-12" db="EMBL/GenBank/DDBJ databases">
        <title>Discovery of the Pendulisporaceae a myxobacterial family with distinct sporulation behavior and unique specialized metabolism.</title>
        <authorList>
            <person name="Garcia R."/>
            <person name="Popoff A."/>
            <person name="Bader C.D."/>
            <person name="Loehr J."/>
            <person name="Walesch S."/>
            <person name="Walt C."/>
            <person name="Boldt J."/>
            <person name="Bunk B."/>
            <person name="Haeckl F.J.F.P.J."/>
            <person name="Gunesch A.P."/>
            <person name="Birkelbach J."/>
            <person name="Nuebel U."/>
            <person name="Pietschmann T."/>
            <person name="Bach T."/>
            <person name="Mueller R."/>
        </authorList>
    </citation>
    <scope>NUCLEOTIDE SEQUENCE</scope>
    <source>
        <strain evidence="13">MSr11367</strain>
    </source>
</reference>
<sequence>MSKHMPQPEINVTPLVDVVLVLLIIFMVIAPALEHGERVELPAIVRPDPKSKLKQEPITVSIAASGKIFLEKDAVERDALAAKLDELHEKDAERRVVLKGDSSLNYAEARAVFALVEKTGFGGCSLMVSKKGKEDEAEEAEPAKESRNSDSNEAAPEVVGRLAAAGSGR</sequence>
<feature type="region of interest" description="Disordered" evidence="11">
    <location>
        <begin position="130"/>
        <end position="169"/>
    </location>
</feature>
<dbReference type="Pfam" id="PF02472">
    <property type="entry name" value="ExbD"/>
    <property type="match status" value="1"/>
</dbReference>
<keyword evidence="6 10" id="KW-0812">Transmembrane</keyword>
<evidence type="ECO:0000256" key="8">
    <source>
        <dbReference type="ARBA" id="ARBA00022989"/>
    </source>
</evidence>
<keyword evidence="4" id="KW-1003">Cell membrane</keyword>
<evidence type="ECO:0000256" key="12">
    <source>
        <dbReference type="SAM" id="Phobius"/>
    </source>
</evidence>
<keyword evidence="8 12" id="KW-1133">Transmembrane helix</keyword>
<evidence type="ECO:0000256" key="10">
    <source>
        <dbReference type="RuleBase" id="RU003879"/>
    </source>
</evidence>
<dbReference type="PANTHER" id="PTHR30558:SF12">
    <property type="entry name" value="BIOPOLYMER TRANSPORT PROTEIN EXBD"/>
    <property type="match status" value="1"/>
</dbReference>
<gene>
    <name evidence="13" type="ORF">LVJ94_17800</name>
</gene>
<evidence type="ECO:0000313" key="14">
    <source>
        <dbReference type="Proteomes" id="UP001374803"/>
    </source>
</evidence>
<evidence type="ECO:0000313" key="13">
    <source>
        <dbReference type="EMBL" id="WXB09075.1"/>
    </source>
</evidence>
<keyword evidence="14" id="KW-1185">Reference proteome</keyword>
<keyword evidence="3 10" id="KW-0813">Transport</keyword>
<accession>A0ABZ2LIU8</accession>
<keyword evidence="7 10" id="KW-0653">Protein transport</keyword>
<feature type="compositionally biased region" description="Basic and acidic residues" evidence="11">
    <location>
        <begin position="141"/>
        <end position="150"/>
    </location>
</feature>